<accession>A0A7S1CGT8</accession>
<evidence type="ECO:0000256" key="1">
    <source>
        <dbReference type="ARBA" id="ARBA00004141"/>
    </source>
</evidence>
<dbReference type="PANTHER" id="PTHR11266:SF80">
    <property type="entry name" value="PEROXISOMAL MEMBRANE PROTEIN 2"/>
    <property type="match status" value="1"/>
</dbReference>
<evidence type="ECO:0000256" key="6">
    <source>
        <dbReference type="RuleBase" id="RU363053"/>
    </source>
</evidence>
<dbReference type="InterPro" id="IPR007248">
    <property type="entry name" value="Mpv17_PMP22"/>
</dbReference>
<dbReference type="EMBL" id="HBFS01016071">
    <property type="protein sequence ID" value="CAD8917508.1"/>
    <property type="molecule type" value="Transcribed_RNA"/>
</dbReference>
<proteinExistence type="inferred from homology"/>
<evidence type="ECO:0000256" key="3">
    <source>
        <dbReference type="ARBA" id="ARBA00022692"/>
    </source>
</evidence>
<dbReference type="GO" id="GO:0005737">
    <property type="term" value="C:cytoplasm"/>
    <property type="evidence" value="ECO:0007669"/>
    <property type="project" value="TreeGrafter"/>
</dbReference>
<evidence type="ECO:0000256" key="4">
    <source>
        <dbReference type="ARBA" id="ARBA00022989"/>
    </source>
</evidence>
<evidence type="ECO:0000313" key="7">
    <source>
        <dbReference type="EMBL" id="CAD8917508.1"/>
    </source>
</evidence>
<dbReference type="PANTHER" id="PTHR11266">
    <property type="entry name" value="PEROXISOMAL MEMBRANE PROTEIN 2, PXMP2 MPV17"/>
    <property type="match status" value="1"/>
</dbReference>
<dbReference type="AlphaFoldDB" id="A0A7S1CGT8"/>
<dbReference type="Pfam" id="PF04117">
    <property type="entry name" value="Mpv17_PMP22"/>
    <property type="match status" value="1"/>
</dbReference>
<keyword evidence="4" id="KW-1133">Transmembrane helix</keyword>
<gene>
    <name evidence="7" type="ORF">BSP0115_LOCUS10769</name>
</gene>
<sequence length="286" mass="30523">MFVARRVVAAPVAAARTAVASSTAMAAAPLARTARLVPSRAGVLLAAPRASWSTARGAALCGTPVAGFLGRALVVRGAREGWRRAGGWRRKFSAGGSGGGGGGGKKSLWERYAELLETRPILTKSLTSLVITAIGDIACQTFFGDGSFDIVRFAQFSILGGVLVGPGLHFWYGTLNRLIPGVTTKAVLGRLALDQLVWAPPFIAVFMGTLKTMQGRPYDDLLEIVWESCKVNWMLWPAANFINFKFVPGQYQVLFANFVALIWNTYLSYAGNKPAAEAVEAETPAV</sequence>
<reference evidence="7" key="1">
    <citation type="submission" date="2021-01" db="EMBL/GenBank/DDBJ databases">
        <authorList>
            <person name="Corre E."/>
            <person name="Pelletier E."/>
            <person name="Niang G."/>
            <person name="Scheremetjew M."/>
            <person name="Finn R."/>
            <person name="Kale V."/>
            <person name="Holt S."/>
            <person name="Cochrane G."/>
            <person name="Meng A."/>
            <person name="Brown T."/>
            <person name="Cohen L."/>
        </authorList>
    </citation>
    <scope>NUCLEOTIDE SEQUENCE</scope>
    <source>
        <strain evidence="7">Ms1</strain>
    </source>
</reference>
<keyword evidence="3" id="KW-0812">Transmembrane</keyword>
<protein>
    <recommendedName>
        <fullName evidence="8">Peroxisomal membrane protein MPV17</fullName>
    </recommendedName>
</protein>
<evidence type="ECO:0008006" key="8">
    <source>
        <dbReference type="Google" id="ProtNLM"/>
    </source>
</evidence>
<name>A0A7S1CGT8_9STRA</name>
<evidence type="ECO:0000256" key="5">
    <source>
        <dbReference type="ARBA" id="ARBA00023136"/>
    </source>
</evidence>
<organism evidence="7">
    <name type="scientific">Bicosoecida sp. CB-2014</name>
    <dbReference type="NCBI Taxonomy" id="1486930"/>
    <lineage>
        <taxon>Eukaryota</taxon>
        <taxon>Sar</taxon>
        <taxon>Stramenopiles</taxon>
        <taxon>Bigyra</taxon>
        <taxon>Opalozoa</taxon>
        <taxon>Bicosoecida</taxon>
    </lineage>
</organism>
<dbReference type="GO" id="GO:0016020">
    <property type="term" value="C:membrane"/>
    <property type="evidence" value="ECO:0007669"/>
    <property type="project" value="UniProtKB-SubCell"/>
</dbReference>
<keyword evidence="5" id="KW-0472">Membrane</keyword>
<comment type="subcellular location">
    <subcellularLocation>
        <location evidence="1">Membrane</location>
        <topology evidence="1">Multi-pass membrane protein</topology>
    </subcellularLocation>
</comment>
<comment type="similarity">
    <text evidence="2 6">Belongs to the peroxisomal membrane protein PXMP2/4 family.</text>
</comment>
<evidence type="ECO:0000256" key="2">
    <source>
        <dbReference type="ARBA" id="ARBA00006824"/>
    </source>
</evidence>